<comment type="caution">
    <text evidence="1">The sequence shown here is derived from an EMBL/GenBank/DDBJ whole genome shotgun (WGS) entry which is preliminary data.</text>
</comment>
<name>A0A9J6P480_9CLOT</name>
<evidence type="ECO:0000313" key="1">
    <source>
        <dbReference type="EMBL" id="MCM1991355.1"/>
    </source>
</evidence>
<protein>
    <submittedName>
        <fullName evidence="1">Uncharacterized protein</fullName>
    </submittedName>
</protein>
<dbReference type="AlphaFoldDB" id="A0A9J6P480"/>
<keyword evidence="2" id="KW-1185">Reference proteome</keyword>
<dbReference type="Proteomes" id="UP001056429">
    <property type="component" value="Unassembled WGS sequence"/>
</dbReference>
<reference evidence="1" key="1">
    <citation type="journal article" date="2021" name="mSystems">
        <title>Bacteria and Archaea Synergistically Convert Glycine Betaine to Biogenic Methane in the Formosa Cold Seep of the South China Sea.</title>
        <authorList>
            <person name="Li L."/>
            <person name="Zhang W."/>
            <person name="Zhang S."/>
            <person name="Song L."/>
            <person name="Sun Q."/>
            <person name="Zhang H."/>
            <person name="Xiang H."/>
            <person name="Dong X."/>
        </authorList>
    </citation>
    <scope>NUCLEOTIDE SEQUENCE</scope>
    <source>
        <strain evidence="1">ZWT</strain>
    </source>
</reference>
<reference evidence="1" key="2">
    <citation type="submission" date="2021-04" db="EMBL/GenBank/DDBJ databases">
        <authorList>
            <person name="Dong X."/>
        </authorList>
    </citation>
    <scope>NUCLEOTIDE SEQUENCE</scope>
    <source>
        <strain evidence="1">ZWT</strain>
    </source>
</reference>
<proteinExistence type="predicted"/>
<evidence type="ECO:0000313" key="2">
    <source>
        <dbReference type="Proteomes" id="UP001056429"/>
    </source>
</evidence>
<sequence length="75" mass="8769">MAKDKNPRLQARVTPELKEIIDKMLEHFNMTQAEFIEKYLPTLFLALDKEKYLSLVNEVYSNNKLNDIINVVDNG</sequence>
<organism evidence="1 2">
    <name type="scientific">Oceanirhabdus seepicola</name>
    <dbReference type="NCBI Taxonomy" id="2828781"/>
    <lineage>
        <taxon>Bacteria</taxon>
        <taxon>Bacillati</taxon>
        <taxon>Bacillota</taxon>
        <taxon>Clostridia</taxon>
        <taxon>Eubacteriales</taxon>
        <taxon>Clostridiaceae</taxon>
        <taxon>Oceanirhabdus</taxon>
    </lineage>
</organism>
<accession>A0A9J6P480</accession>
<dbReference type="RefSeq" id="WP_250860462.1">
    <property type="nucleotide sequence ID" value="NZ_JAGSOJ010000003.1"/>
</dbReference>
<gene>
    <name evidence="1" type="ORF">KDK92_16600</name>
</gene>
<dbReference type="EMBL" id="JAGSOJ010000003">
    <property type="protein sequence ID" value="MCM1991355.1"/>
    <property type="molecule type" value="Genomic_DNA"/>
</dbReference>